<sequence>VKITQEMIDEGEPADICLCPTALAVIEATGYEDVSVDDTSADTYKDGKILICWKFPPEVALWMAEFDAGNHVEPLEFQMWER</sequence>
<dbReference type="EMBL" id="LAZR01037115">
    <property type="protein sequence ID" value="KKL23060.1"/>
    <property type="molecule type" value="Genomic_DNA"/>
</dbReference>
<feature type="non-terminal residue" evidence="1">
    <location>
        <position position="1"/>
    </location>
</feature>
<proteinExistence type="predicted"/>
<gene>
    <name evidence="1" type="ORF">LCGC14_2429220</name>
</gene>
<organism evidence="1">
    <name type="scientific">marine sediment metagenome</name>
    <dbReference type="NCBI Taxonomy" id="412755"/>
    <lineage>
        <taxon>unclassified sequences</taxon>
        <taxon>metagenomes</taxon>
        <taxon>ecological metagenomes</taxon>
    </lineage>
</organism>
<comment type="caution">
    <text evidence="1">The sequence shown here is derived from an EMBL/GenBank/DDBJ whole genome shotgun (WGS) entry which is preliminary data.</text>
</comment>
<reference evidence="1" key="1">
    <citation type="journal article" date="2015" name="Nature">
        <title>Complex archaea that bridge the gap between prokaryotes and eukaryotes.</title>
        <authorList>
            <person name="Spang A."/>
            <person name="Saw J.H."/>
            <person name="Jorgensen S.L."/>
            <person name="Zaremba-Niedzwiedzka K."/>
            <person name="Martijn J."/>
            <person name="Lind A.E."/>
            <person name="van Eijk R."/>
            <person name="Schleper C."/>
            <person name="Guy L."/>
            <person name="Ettema T.J."/>
        </authorList>
    </citation>
    <scope>NUCLEOTIDE SEQUENCE</scope>
</reference>
<dbReference type="AlphaFoldDB" id="A0A0F9BMK7"/>
<accession>A0A0F9BMK7</accession>
<protein>
    <submittedName>
        <fullName evidence="1">Uncharacterized protein</fullName>
    </submittedName>
</protein>
<evidence type="ECO:0000313" key="1">
    <source>
        <dbReference type="EMBL" id="KKL23060.1"/>
    </source>
</evidence>
<name>A0A0F9BMK7_9ZZZZ</name>